<dbReference type="AlphaFoldDB" id="A0A6C0E2E2"/>
<organism evidence="2">
    <name type="scientific">viral metagenome</name>
    <dbReference type="NCBI Taxonomy" id="1070528"/>
    <lineage>
        <taxon>unclassified sequences</taxon>
        <taxon>metagenomes</taxon>
        <taxon>organismal metagenomes</taxon>
    </lineage>
</organism>
<accession>A0A6C0E2E2</accession>
<dbReference type="InterPro" id="IPR041667">
    <property type="entry name" value="Cupin_8"/>
</dbReference>
<dbReference type="EMBL" id="MN739729">
    <property type="protein sequence ID" value="QHT23214.1"/>
    <property type="molecule type" value="Genomic_DNA"/>
</dbReference>
<evidence type="ECO:0000259" key="1">
    <source>
        <dbReference type="Pfam" id="PF13621"/>
    </source>
</evidence>
<evidence type="ECO:0000313" key="2">
    <source>
        <dbReference type="EMBL" id="QHT23214.1"/>
    </source>
</evidence>
<dbReference type="PANTHER" id="PTHR12461">
    <property type="entry name" value="HYPOXIA-INDUCIBLE FACTOR 1 ALPHA INHIBITOR-RELATED"/>
    <property type="match status" value="1"/>
</dbReference>
<protein>
    <recommendedName>
        <fullName evidence="1">Cupin-like domain-containing protein</fullName>
    </recommendedName>
</protein>
<proteinExistence type="predicted"/>
<dbReference type="Pfam" id="PF13621">
    <property type="entry name" value="Cupin_8"/>
    <property type="match status" value="1"/>
</dbReference>
<feature type="domain" description="Cupin-like" evidence="1">
    <location>
        <begin position="118"/>
        <end position="258"/>
    </location>
</feature>
<dbReference type="InterPro" id="IPR014710">
    <property type="entry name" value="RmlC-like_jellyroll"/>
</dbReference>
<dbReference type="SUPFAM" id="SSF51197">
    <property type="entry name" value="Clavaminate synthase-like"/>
    <property type="match status" value="1"/>
</dbReference>
<name>A0A6C0E2E2_9ZZZZ</name>
<dbReference type="PANTHER" id="PTHR12461:SF105">
    <property type="entry name" value="HYPOXIA-INDUCIBLE FACTOR 1-ALPHA INHIBITOR"/>
    <property type="match status" value="1"/>
</dbReference>
<dbReference type="Gene3D" id="2.60.120.10">
    <property type="entry name" value="Jelly Rolls"/>
    <property type="match status" value="1"/>
</dbReference>
<reference evidence="2" key="1">
    <citation type="journal article" date="2020" name="Nature">
        <title>Giant virus diversity and host interactions through global metagenomics.</title>
        <authorList>
            <person name="Schulz F."/>
            <person name="Roux S."/>
            <person name="Paez-Espino D."/>
            <person name="Jungbluth S."/>
            <person name="Walsh D.A."/>
            <person name="Denef V.J."/>
            <person name="McMahon K.D."/>
            <person name="Konstantinidis K.T."/>
            <person name="Eloe-Fadrosh E.A."/>
            <person name="Kyrpides N.C."/>
            <person name="Woyke T."/>
        </authorList>
    </citation>
    <scope>NUCLEOTIDE SEQUENCE</scope>
    <source>
        <strain evidence="2">GVMAG-M-3300023179-114</strain>
    </source>
</reference>
<sequence>MIKLIIGLFIFCIILFLYLHIQFHFKTSDDLEIFEIEQASKDRLEEVCDFRQPLLIDLEEEHHKILQSTSKSSLTETYPVFEVKIRDVLDINPENDLYVPLKLLDAVKLFQEDTKSTYFSENNDDFLTETGVLKTIQQNDEYLRPPLVSSCKYDIIMGSKDVFTPFRYLLNYRNYFMVTQGSVQIKLSPPKNSKYLYPIQDYENFEFVSPINPWNVQSRYKADFDKMKCLEINLVPGRCLFIPAYWWHSFKFSYDSSITCFYYKTYMNEIATLPQSIMYFLQNQNVQRKVTNQVPTSETSIDTSIKKMTQKNYKVQT</sequence>